<feature type="transmembrane region" description="Helical" evidence="7">
    <location>
        <begin position="243"/>
        <end position="263"/>
    </location>
</feature>
<feature type="transmembrane region" description="Helical" evidence="7">
    <location>
        <begin position="183"/>
        <end position="208"/>
    </location>
</feature>
<evidence type="ECO:0000313" key="10">
    <source>
        <dbReference type="Proteomes" id="UP000198504"/>
    </source>
</evidence>
<dbReference type="AlphaFoldDB" id="A0A1H9ADJ0"/>
<dbReference type="Proteomes" id="UP000198504">
    <property type="component" value="Unassembled WGS sequence"/>
</dbReference>
<dbReference type="PANTHER" id="PTHR43744">
    <property type="entry name" value="ABC TRANSPORTER PERMEASE PROTEIN MG189-RELATED-RELATED"/>
    <property type="match status" value="1"/>
</dbReference>
<feature type="transmembrane region" description="Helical" evidence="7">
    <location>
        <begin position="12"/>
        <end position="30"/>
    </location>
</feature>
<keyword evidence="6 7" id="KW-0472">Membrane</keyword>
<comment type="subcellular location">
    <subcellularLocation>
        <location evidence="1 7">Cell membrane</location>
        <topology evidence="1 7">Multi-pass membrane protein</topology>
    </subcellularLocation>
</comment>
<feature type="domain" description="ABC transmembrane type-1" evidence="8">
    <location>
        <begin position="71"/>
        <end position="264"/>
    </location>
</feature>
<comment type="similarity">
    <text evidence="7">Belongs to the binding-protein-dependent transport system permease family.</text>
</comment>
<keyword evidence="2 7" id="KW-0813">Transport</keyword>
<dbReference type="InterPro" id="IPR035906">
    <property type="entry name" value="MetI-like_sf"/>
</dbReference>
<dbReference type="GO" id="GO:0055085">
    <property type="term" value="P:transmembrane transport"/>
    <property type="evidence" value="ECO:0007669"/>
    <property type="project" value="InterPro"/>
</dbReference>
<evidence type="ECO:0000256" key="2">
    <source>
        <dbReference type="ARBA" id="ARBA00022448"/>
    </source>
</evidence>
<dbReference type="PANTHER" id="PTHR43744:SF12">
    <property type="entry name" value="ABC TRANSPORTER PERMEASE PROTEIN MG189-RELATED"/>
    <property type="match status" value="1"/>
</dbReference>
<name>A0A1H9ADJ0_9ACTN</name>
<dbReference type="CDD" id="cd06261">
    <property type="entry name" value="TM_PBP2"/>
    <property type="match status" value="1"/>
</dbReference>
<dbReference type="STRING" id="1036181.SAMN05421756_101570"/>
<accession>A0A1H9ADJ0</accession>
<reference evidence="10" key="1">
    <citation type="submission" date="2016-10" db="EMBL/GenBank/DDBJ databases">
        <authorList>
            <person name="Varghese N."/>
            <person name="Submissions S."/>
        </authorList>
    </citation>
    <scope>NUCLEOTIDE SEQUENCE [LARGE SCALE GENOMIC DNA]</scope>
    <source>
        <strain evidence="10">CGMCC 4.6856</strain>
    </source>
</reference>
<evidence type="ECO:0000256" key="4">
    <source>
        <dbReference type="ARBA" id="ARBA00022692"/>
    </source>
</evidence>
<organism evidence="9 10">
    <name type="scientific">Microlunatus flavus</name>
    <dbReference type="NCBI Taxonomy" id="1036181"/>
    <lineage>
        <taxon>Bacteria</taxon>
        <taxon>Bacillati</taxon>
        <taxon>Actinomycetota</taxon>
        <taxon>Actinomycetes</taxon>
        <taxon>Propionibacteriales</taxon>
        <taxon>Propionibacteriaceae</taxon>
        <taxon>Microlunatus</taxon>
    </lineage>
</organism>
<feature type="transmembrane region" description="Helical" evidence="7">
    <location>
        <begin position="105"/>
        <end position="123"/>
    </location>
</feature>
<evidence type="ECO:0000256" key="6">
    <source>
        <dbReference type="ARBA" id="ARBA00023136"/>
    </source>
</evidence>
<dbReference type="RefSeq" id="WP_091177568.1">
    <property type="nucleotide sequence ID" value="NZ_FOFA01000001.1"/>
</dbReference>
<evidence type="ECO:0000313" key="9">
    <source>
        <dbReference type="EMBL" id="SEP74764.1"/>
    </source>
</evidence>
<proteinExistence type="inferred from homology"/>
<dbReference type="PROSITE" id="PS50928">
    <property type="entry name" value="ABC_TM1"/>
    <property type="match status" value="1"/>
</dbReference>
<evidence type="ECO:0000256" key="1">
    <source>
        <dbReference type="ARBA" id="ARBA00004651"/>
    </source>
</evidence>
<keyword evidence="10" id="KW-1185">Reference proteome</keyword>
<dbReference type="Gene3D" id="1.10.3720.10">
    <property type="entry name" value="MetI-like"/>
    <property type="match status" value="1"/>
</dbReference>
<evidence type="ECO:0000256" key="7">
    <source>
        <dbReference type="RuleBase" id="RU363032"/>
    </source>
</evidence>
<dbReference type="EMBL" id="FOFA01000001">
    <property type="protein sequence ID" value="SEP74764.1"/>
    <property type="molecule type" value="Genomic_DNA"/>
</dbReference>
<keyword evidence="4 7" id="KW-0812">Transmembrane</keyword>
<keyword evidence="5 7" id="KW-1133">Transmembrane helix</keyword>
<evidence type="ECO:0000256" key="5">
    <source>
        <dbReference type="ARBA" id="ARBA00022989"/>
    </source>
</evidence>
<feature type="transmembrane region" description="Helical" evidence="7">
    <location>
        <begin position="143"/>
        <end position="162"/>
    </location>
</feature>
<dbReference type="SUPFAM" id="SSF161098">
    <property type="entry name" value="MetI-like"/>
    <property type="match status" value="1"/>
</dbReference>
<feature type="transmembrane region" description="Helical" evidence="7">
    <location>
        <begin position="75"/>
        <end position="98"/>
    </location>
</feature>
<evidence type="ECO:0000256" key="3">
    <source>
        <dbReference type="ARBA" id="ARBA00022475"/>
    </source>
</evidence>
<protein>
    <submittedName>
        <fullName evidence="9">Multiple sugar transport system permease protein</fullName>
    </submittedName>
</protein>
<dbReference type="Pfam" id="PF00528">
    <property type="entry name" value="BPD_transp_1"/>
    <property type="match status" value="1"/>
</dbReference>
<keyword evidence="3" id="KW-1003">Cell membrane</keyword>
<gene>
    <name evidence="9" type="ORF">SAMN05421756_101570</name>
</gene>
<dbReference type="OrthoDB" id="61122at2"/>
<dbReference type="InterPro" id="IPR000515">
    <property type="entry name" value="MetI-like"/>
</dbReference>
<dbReference type="GO" id="GO:0005886">
    <property type="term" value="C:plasma membrane"/>
    <property type="evidence" value="ECO:0007669"/>
    <property type="project" value="UniProtKB-SubCell"/>
</dbReference>
<sequence length="277" mass="29973">MTGSRTSHLVRTILLAVLGLVWLLPIYLLVANAGKRQVDYDADALWAPGSLGGLSSNLTAVFTTTDVPSGLGVTVLYATVAPLIAVVLGATVGFAVIVLKLKHGFFWFFVVFCGTVFPLQLMVIPWFDVYARVDLFDTRSGMLLIYAIVATPFSAFVMRNFFSGIAESVFEAAVVDGANVGRIFTRIFLPMSTSALVVVFILQATWVWNDLLLSLILTQSPETRPVMPLLNALQSVEGGGPGFTVILTAALVVSIPTAILFMLTQRFFQRGLALGQY</sequence>
<keyword evidence="9" id="KW-0762">Sugar transport</keyword>
<evidence type="ECO:0000259" key="8">
    <source>
        <dbReference type="PROSITE" id="PS50928"/>
    </source>
</evidence>